<sequence>MAEEELIQERIDEEGNRWRKVYFGGGEHFKSWLAQCRELGQIMVEEADSTGYKCFEEGGEKLFRIWVKM</sequence>
<gene>
    <name evidence="1" type="ORF">S01H1_01964</name>
</gene>
<accession>X0T9J2</accession>
<evidence type="ECO:0000313" key="1">
    <source>
        <dbReference type="EMBL" id="GAF83966.1"/>
    </source>
</evidence>
<feature type="non-terminal residue" evidence="1">
    <location>
        <position position="69"/>
    </location>
</feature>
<reference evidence="1" key="1">
    <citation type="journal article" date="2014" name="Front. Microbiol.">
        <title>High frequency of phylogenetically diverse reductive dehalogenase-homologous genes in deep subseafloor sedimentary metagenomes.</title>
        <authorList>
            <person name="Kawai M."/>
            <person name="Futagami T."/>
            <person name="Toyoda A."/>
            <person name="Takaki Y."/>
            <person name="Nishi S."/>
            <person name="Hori S."/>
            <person name="Arai W."/>
            <person name="Tsubouchi T."/>
            <person name="Morono Y."/>
            <person name="Uchiyama I."/>
            <person name="Ito T."/>
            <person name="Fujiyama A."/>
            <person name="Inagaki F."/>
            <person name="Takami H."/>
        </authorList>
    </citation>
    <scope>NUCLEOTIDE SEQUENCE</scope>
    <source>
        <strain evidence="1">Expedition CK06-06</strain>
    </source>
</reference>
<proteinExistence type="predicted"/>
<organism evidence="1">
    <name type="scientific">marine sediment metagenome</name>
    <dbReference type="NCBI Taxonomy" id="412755"/>
    <lineage>
        <taxon>unclassified sequences</taxon>
        <taxon>metagenomes</taxon>
        <taxon>ecological metagenomes</taxon>
    </lineage>
</organism>
<protein>
    <submittedName>
        <fullName evidence="1">Uncharacterized protein</fullName>
    </submittedName>
</protein>
<dbReference type="AlphaFoldDB" id="X0T9J2"/>
<dbReference type="EMBL" id="BARS01000903">
    <property type="protein sequence ID" value="GAF83966.1"/>
    <property type="molecule type" value="Genomic_DNA"/>
</dbReference>
<name>X0T9J2_9ZZZZ</name>
<comment type="caution">
    <text evidence="1">The sequence shown here is derived from an EMBL/GenBank/DDBJ whole genome shotgun (WGS) entry which is preliminary data.</text>
</comment>